<keyword evidence="4" id="KW-0804">Transcription</keyword>
<comment type="caution">
    <text evidence="6">The sequence shown here is derived from an EMBL/GenBank/DDBJ whole genome shotgun (WGS) entry which is preliminary data.</text>
</comment>
<feature type="domain" description="HTH merR-type" evidence="5">
    <location>
        <begin position="2"/>
        <end position="71"/>
    </location>
</feature>
<dbReference type="Gene3D" id="1.10.1660.10">
    <property type="match status" value="1"/>
</dbReference>
<dbReference type="SUPFAM" id="SSF46955">
    <property type="entry name" value="Putative DNA-binding domain"/>
    <property type="match status" value="1"/>
</dbReference>
<dbReference type="InterPro" id="IPR036724">
    <property type="entry name" value="Cobalamin-bd_sf"/>
</dbReference>
<dbReference type="InterPro" id="IPR009061">
    <property type="entry name" value="DNA-bd_dom_put_sf"/>
</dbReference>
<dbReference type="Pfam" id="PF02607">
    <property type="entry name" value="B12-binding_2"/>
    <property type="match status" value="1"/>
</dbReference>
<gene>
    <name evidence="6" type="ORF">FA048_10030</name>
</gene>
<dbReference type="GO" id="GO:0003700">
    <property type="term" value="F:DNA-binding transcription factor activity"/>
    <property type="evidence" value="ECO:0007669"/>
    <property type="project" value="InterPro"/>
</dbReference>
<dbReference type="SUPFAM" id="SSF52242">
    <property type="entry name" value="Cobalamin (vitamin B12)-binding domain"/>
    <property type="match status" value="1"/>
</dbReference>
<dbReference type="OrthoDB" id="9800334at2"/>
<name>A0A4U1CS34_9SPHI</name>
<dbReference type="Gene3D" id="1.10.1240.10">
    <property type="entry name" value="Methionine synthase domain"/>
    <property type="match status" value="1"/>
</dbReference>
<protein>
    <submittedName>
        <fullName evidence="6">MerR family transcriptional regulator</fullName>
    </submittedName>
</protein>
<dbReference type="InterPro" id="IPR036594">
    <property type="entry name" value="Meth_synthase_dom"/>
</dbReference>
<dbReference type="GO" id="GO:0046872">
    <property type="term" value="F:metal ion binding"/>
    <property type="evidence" value="ECO:0007669"/>
    <property type="project" value="InterPro"/>
</dbReference>
<dbReference type="InterPro" id="IPR000551">
    <property type="entry name" value="MerR-type_HTH_dom"/>
</dbReference>
<proteinExistence type="predicted"/>
<dbReference type="InterPro" id="IPR047057">
    <property type="entry name" value="MerR_fam"/>
</dbReference>
<evidence type="ECO:0000313" key="6">
    <source>
        <dbReference type="EMBL" id="TKC10513.1"/>
    </source>
</evidence>
<evidence type="ECO:0000313" key="7">
    <source>
        <dbReference type="Proteomes" id="UP000309488"/>
    </source>
</evidence>
<reference evidence="6 7" key="1">
    <citation type="submission" date="2019-04" db="EMBL/GenBank/DDBJ databases">
        <title>Pedobacter sp. RP-3-22 sp. nov., isolated from Arctic soil.</title>
        <authorList>
            <person name="Dahal R.H."/>
            <person name="Kim D.-U."/>
        </authorList>
    </citation>
    <scope>NUCLEOTIDE SEQUENCE [LARGE SCALE GENOMIC DNA]</scope>
    <source>
        <strain evidence="6 7">RP-3-22</strain>
    </source>
</reference>
<organism evidence="6 7">
    <name type="scientific">Pedobacter polaris</name>
    <dbReference type="NCBI Taxonomy" id="2571273"/>
    <lineage>
        <taxon>Bacteria</taxon>
        <taxon>Pseudomonadati</taxon>
        <taxon>Bacteroidota</taxon>
        <taxon>Sphingobacteriia</taxon>
        <taxon>Sphingobacteriales</taxon>
        <taxon>Sphingobacteriaceae</taxon>
        <taxon>Pedobacter</taxon>
    </lineage>
</organism>
<evidence type="ECO:0000256" key="3">
    <source>
        <dbReference type="ARBA" id="ARBA00023125"/>
    </source>
</evidence>
<dbReference type="RefSeq" id="WP_136840425.1">
    <property type="nucleotide sequence ID" value="NZ_SWBR01000002.1"/>
</dbReference>
<evidence type="ECO:0000256" key="1">
    <source>
        <dbReference type="ARBA" id="ARBA00022491"/>
    </source>
</evidence>
<dbReference type="EMBL" id="SWBR01000002">
    <property type="protein sequence ID" value="TKC10513.1"/>
    <property type="molecule type" value="Genomic_DNA"/>
</dbReference>
<dbReference type="AlphaFoldDB" id="A0A4U1CS34"/>
<keyword evidence="7" id="KW-1185">Reference proteome</keyword>
<dbReference type="GO" id="GO:0031419">
    <property type="term" value="F:cobalamin binding"/>
    <property type="evidence" value="ECO:0007669"/>
    <property type="project" value="InterPro"/>
</dbReference>
<dbReference type="PROSITE" id="PS50937">
    <property type="entry name" value="HTH_MERR_2"/>
    <property type="match status" value="1"/>
</dbReference>
<keyword evidence="2" id="KW-0805">Transcription regulation</keyword>
<accession>A0A4U1CS34</accession>
<keyword evidence="1" id="KW-0678">Repressor</keyword>
<dbReference type="Pfam" id="PF13411">
    <property type="entry name" value="MerR_1"/>
    <property type="match status" value="1"/>
</dbReference>
<sequence>MKLSISDLEQLSGVPVHTIRIWERRYNALEPLRSSGNTRSYNDEHLKRLLNIVSLNQAGVKISQACSLTGDQMEEFLEKELKAIMPGLASFEFYVSQLLNAGVKYDELSFSILLDQCIEEHGIMKTYEQVMFPLLQRLGLMWRLDHICPAHEHFISAIVRQKLMTAINSLPLSNRGGPVWLLFLPEDEAHDIPLLFASFMLRSYGFKVIYLGERVPMESLKDAYSSTQVDHLLFFLVRQRPVKETGNYLQNLSNTFPNANIFLAGNGKLIAELELGANMSCFSSIAEFSQLVKGGNGQ</sequence>
<dbReference type="CDD" id="cd01104">
    <property type="entry name" value="HTH_MlrA-CarA"/>
    <property type="match status" value="1"/>
</dbReference>
<evidence type="ECO:0000256" key="2">
    <source>
        <dbReference type="ARBA" id="ARBA00023015"/>
    </source>
</evidence>
<dbReference type="PANTHER" id="PTHR30204:SF69">
    <property type="entry name" value="MERR-FAMILY TRANSCRIPTIONAL REGULATOR"/>
    <property type="match status" value="1"/>
</dbReference>
<evidence type="ECO:0000256" key="4">
    <source>
        <dbReference type="ARBA" id="ARBA00023163"/>
    </source>
</evidence>
<evidence type="ECO:0000259" key="5">
    <source>
        <dbReference type="PROSITE" id="PS50937"/>
    </source>
</evidence>
<keyword evidence="3" id="KW-0238">DNA-binding</keyword>
<dbReference type="PANTHER" id="PTHR30204">
    <property type="entry name" value="REDOX-CYCLING DRUG-SENSING TRANSCRIPTIONAL ACTIVATOR SOXR"/>
    <property type="match status" value="1"/>
</dbReference>
<dbReference type="GO" id="GO:0003677">
    <property type="term" value="F:DNA binding"/>
    <property type="evidence" value="ECO:0007669"/>
    <property type="project" value="UniProtKB-KW"/>
</dbReference>
<dbReference type="SMART" id="SM00422">
    <property type="entry name" value="HTH_MERR"/>
    <property type="match status" value="1"/>
</dbReference>
<dbReference type="Gene3D" id="3.40.50.280">
    <property type="entry name" value="Cobalamin-binding domain"/>
    <property type="match status" value="1"/>
</dbReference>
<dbReference type="InterPro" id="IPR003759">
    <property type="entry name" value="Cbl-bd_cap"/>
</dbReference>
<dbReference type="Proteomes" id="UP000309488">
    <property type="component" value="Unassembled WGS sequence"/>
</dbReference>